<evidence type="ECO:0000313" key="3">
    <source>
        <dbReference type="Proteomes" id="UP000664417"/>
    </source>
</evidence>
<name>A0A8J7Q8Q4_9BACT</name>
<evidence type="ECO:0000313" key="2">
    <source>
        <dbReference type="EMBL" id="MBO1319782.1"/>
    </source>
</evidence>
<accession>A0A8J7Q8Q4</accession>
<dbReference type="Proteomes" id="UP000664417">
    <property type="component" value="Unassembled WGS sequence"/>
</dbReference>
<evidence type="ECO:0000259" key="1">
    <source>
        <dbReference type="Pfam" id="PF08751"/>
    </source>
</evidence>
<gene>
    <name evidence="2" type="ORF">J3U88_15000</name>
</gene>
<organism evidence="2 3">
    <name type="scientific">Acanthopleuribacter pedis</name>
    <dbReference type="NCBI Taxonomy" id="442870"/>
    <lineage>
        <taxon>Bacteria</taxon>
        <taxon>Pseudomonadati</taxon>
        <taxon>Acidobacteriota</taxon>
        <taxon>Holophagae</taxon>
        <taxon>Acanthopleuribacterales</taxon>
        <taxon>Acanthopleuribacteraceae</taxon>
        <taxon>Acanthopleuribacter</taxon>
    </lineage>
</organism>
<sequence>MNGPQYHTKTANLFADEFVHITTRPVDGVPDPSLHAHMFVFNITQHPEDEKGRSPYFENLNRRFHEARFHSRLSHALQHEVGVRVDRDSNGFWRVVSVLREEYENFSRRALALQKIVKKLVIEHDKKPLAKLAQKHRESKKIDVSQDVVQRIRITKGGMTKTGTNQ</sequence>
<dbReference type="EMBL" id="JAFREP010000014">
    <property type="protein sequence ID" value="MBO1319782.1"/>
    <property type="molecule type" value="Genomic_DNA"/>
</dbReference>
<dbReference type="Pfam" id="PF08751">
    <property type="entry name" value="TrwC"/>
    <property type="match status" value="1"/>
</dbReference>
<dbReference type="AlphaFoldDB" id="A0A8J7Q8Q4"/>
<reference evidence="2" key="1">
    <citation type="submission" date="2021-03" db="EMBL/GenBank/DDBJ databases">
        <authorList>
            <person name="Wang G."/>
        </authorList>
    </citation>
    <scope>NUCLEOTIDE SEQUENCE</scope>
    <source>
        <strain evidence="2">KCTC 12899</strain>
    </source>
</reference>
<dbReference type="SUPFAM" id="SSF55464">
    <property type="entry name" value="Origin of replication-binding domain, RBD-like"/>
    <property type="match status" value="1"/>
</dbReference>
<dbReference type="InterPro" id="IPR014862">
    <property type="entry name" value="TrwC"/>
</dbReference>
<feature type="domain" description="TrwC relaxase" evidence="1">
    <location>
        <begin position="3"/>
        <end position="149"/>
    </location>
</feature>
<protein>
    <submittedName>
        <fullName evidence="2">Relaxase domain-containing protein</fullName>
    </submittedName>
</protein>
<comment type="caution">
    <text evidence="2">The sequence shown here is derived from an EMBL/GenBank/DDBJ whole genome shotgun (WGS) entry which is preliminary data.</text>
</comment>
<keyword evidence="3" id="KW-1185">Reference proteome</keyword>
<proteinExistence type="predicted"/>